<dbReference type="Proteomes" id="UP000467840">
    <property type="component" value="Chromosome 10"/>
</dbReference>
<comment type="cofactor">
    <cofactor evidence="1">
        <name>heme</name>
        <dbReference type="ChEBI" id="CHEBI:30413"/>
    </cofactor>
</comment>
<keyword evidence="6" id="KW-0560">Oxidoreductase</keyword>
<keyword evidence="9" id="KW-0472">Membrane</keyword>
<dbReference type="InterPro" id="IPR036396">
    <property type="entry name" value="Cyt_P450_sf"/>
</dbReference>
<dbReference type="EMBL" id="JAAGAX010000003">
    <property type="protein sequence ID" value="KAF2319435.1"/>
    <property type="molecule type" value="Genomic_DNA"/>
</dbReference>
<proteinExistence type="inferred from homology"/>
<dbReference type="GO" id="GO:0005506">
    <property type="term" value="F:iron ion binding"/>
    <property type="evidence" value="ECO:0007669"/>
    <property type="project" value="InterPro"/>
</dbReference>
<keyword evidence="7" id="KW-0408">Iron</keyword>
<dbReference type="AlphaFoldDB" id="A0A6A6N3K4"/>
<accession>A0A6A6N3K4</accession>
<sequence>MAFKCLHNISSKHGPFICLRLGSRPVLVVSSATFAAEIFKTHDINFSAKPKTPLELLGARQVERDCAARRELRRFLSKLVERACKNENVDLGNELMRLTNNTICRMVMSTRCSGEDDEARKCRELVEESVDLAGKDFDELLEKILKEHEEKAKRDGDDHEGEDKDLMDILLKVYQDENAEFKISRNHMKAFFLCFDWKAVGDGGKVNMEAKSGFSLCLAHPLLCFPVIHYHPFAA</sequence>
<evidence type="ECO:0000256" key="3">
    <source>
        <dbReference type="ARBA" id="ARBA00010617"/>
    </source>
</evidence>
<evidence type="ECO:0000256" key="7">
    <source>
        <dbReference type="ARBA" id="ARBA00023004"/>
    </source>
</evidence>
<comment type="caution">
    <text evidence="10">The sequence shown here is derived from an EMBL/GenBank/DDBJ whole genome shotgun (WGS) entry which is preliminary data.</text>
</comment>
<evidence type="ECO:0000256" key="8">
    <source>
        <dbReference type="ARBA" id="ARBA00023033"/>
    </source>
</evidence>
<protein>
    <submittedName>
        <fullName evidence="10">Uncharacterized protein</fullName>
    </submittedName>
</protein>
<evidence type="ECO:0000256" key="6">
    <source>
        <dbReference type="ARBA" id="ARBA00023002"/>
    </source>
</evidence>
<dbReference type="GO" id="GO:0004497">
    <property type="term" value="F:monooxygenase activity"/>
    <property type="evidence" value="ECO:0007669"/>
    <property type="project" value="UniProtKB-KW"/>
</dbReference>
<keyword evidence="8" id="KW-0503">Monooxygenase</keyword>
<name>A0A6A6N3K4_HEVBR</name>
<gene>
    <name evidence="10" type="ORF">GH714_015802</name>
</gene>
<dbReference type="SUPFAM" id="SSF48264">
    <property type="entry name" value="Cytochrome P450"/>
    <property type="match status" value="1"/>
</dbReference>
<reference evidence="10 11" key="1">
    <citation type="journal article" date="2020" name="Mol. Plant">
        <title>The Chromosome-Based Rubber Tree Genome Provides New Insights into Spurge Genome Evolution and Rubber Biosynthesis.</title>
        <authorList>
            <person name="Liu J."/>
            <person name="Shi C."/>
            <person name="Shi C.C."/>
            <person name="Li W."/>
            <person name="Zhang Q.J."/>
            <person name="Zhang Y."/>
            <person name="Li K."/>
            <person name="Lu H.F."/>
            <person name="Shi C."/>
            <person name="Zhu S.T."/>
            <person name="Xiao Z.Y."/>
            <person name="Nan H."/>
            <person name="Yue Y."/>
            <person name="Zhu X.G."/>
            <person name="Wu Y."/>
            <person name="Hong X.N."/>
            <person name="Fan G.Y."/>
            <person name="Tong Y."/>
            <person name="Zhang D."/>
            <person name="Mao C.L."/>
            <person name="Liu Y.L."/>
            <person name="Hao S.J."/>
            <person name="Liu W.Q."/>
            <person name="Lv M.Q."/>
            <person name="Zhang H.B."/>
            <person name="Liu Y."/>
            <person name="Hu-Tang G.R."/>
            <person name="Wang J.P."/>
            <person name="Wang J.H."/>
            <person name="Sun Y.H."/>
            <person name="Ni S.B."/>
            <person name="Chen W.B."/>
            <person name="Zhang X.C."/>
            <person name="Jiao Y.N."/>
            <person name="Eichler E.E."/>
            <person name="Li G.H."/>
            <person name="Liu X."/>
            <person name="Gao L.Z."/>
        </authorList>
    </citation>
    <scope>NUCLEOTIDE SEQUENCE [LARGE SCALE GENOMIC DNA]</scope>
    <source>
        <strain evidence="11">cv. GT1</strain>
        <tissue evidence="10">Leaf</tissue>
    </source>
</reference>
<keyword evidence="4" id="KW-0349">Heme</keyword>
<keyword evidence="5" id="KW-0479">Metal-binding</keyword>
<evidence type="ECO:0000256" key="5">
    <source>
        <dbReference type="ARBA" id="ARBA00022723"/>
    </source>
</evidence>
<comment type="subcellular location">
    <subcellularLocation>
        <location evidence="2">Membrane</location>
    </subcellularLocation>
</comment>
<dbReference type="GO" id="GO:0016705">
    <property type="term" value="F:oxidoreductase activity, acting on paired donors, with incorporation or reduction of molecular oxygen"/>
    <property type="evidence" value="ECO:0007669"/>
    <property type="project" value="InterPro"/>
</dbReference>
<evidence type="ECO:0000256" key="1">
    <source>
        <dbReference type="ARBA" id="ARBA00001971"/>
    </source>
</evidence>
<evidence type="ECO:0000313" key="11">
    <source>
        <dbReference type="Proteomes" id="UP000467840"/>
    </source>
</evidence>
<organism evidence="10 11">
    <name type="scientific">Hevea brasiliensis</name>
    <name type="common">Para rubber tree</name>
    <name type="synonym">Siphonia brasiliensis</name>
    <dbReference type="NCBI Taxonomy" id="3981"/>
    <lineage>
        <taxon>Eukaryota</taxon>
        <taxon>Viridiplantae</taxon>
        <taxon>Streptophyta</taxon>
        <taxon>Embryophyta</taxon>
        <taxon>Tracheophyta</taxon>
        <taxon>Spermatophyta</taxon>
        <taxon>Magnoliopsida</taxon>
        <taxon>eudicotyledons</taxon>
        <taxon>Gunneridae</taxon>
        <taxon>Pentapetalae</taxon>
        <taxon>rosids</taxon>
        <taxon>fabids</taxon>
        <taxon>Malpighiales</taxon>
        <taxon>Euphorbiaceae</taxon>
        <taxon>Crotonoideae</taxon>
        <taxon>Micrandreae</taxon>
        <taxon>Hevea</taxon>
    </lineage>
</organism>
<comment type="similarity">
    <text evidence="3">Belongs to the cytochrome P450 family.</text>
</comment>
<evidence type="ECO:0000256" key="9">
    <source>
        <dbReference type="ARBA" id="ARBA00023136"/>
    </source>
</evidence>
<dbReference type="Gene3D" id="1.10.630.10">
    <property type="entry name" value="Cytochrome P450"/>
    <property type="match status" value="1"/>
</dbReference>
<dbReference type="PANTHER" id="PTHR47943">
    <property type="entry name" value="CYTOCHROME P450 93A3-LIKE"/>
    <property type="match status" value="1"/>
</dbReference>
<dbReference type="PANTHER" id="PTHR47943:SF8">
    <property type="entry name" value="CYTOCHROME P450"/>
    <property type="match status" value="1"/>
</dbReference>
<evidence type="ECO:0000256" key="2">
    <source>
        <dbReference type="ARBA" id="ARBA00004370"/>
    </source>
</evidence>
<dbReference type="GO" id="GO:0020037">
    <property type="term" value="F:heme binding"/>
    <property type="evidence" value="ECO:0007669"/>
    <property type="project" value="InterPro"/>
</dbReference>
<keyword evidence="11" id="KW-1185">Reference proteome</keyword>
<dbReference type="GO" id="GO:0016020">
    <property type="term" value="C:membrane"/>
    <property type="evidence" value="ECO:0007669"/>
    <property type="project" value="UniProtKB-SubCell"/>
</dbReference>
<evidence type="ECO:0000256" key="4">
    <source>
        <dbReference type="ARBA" id="ARBA00022617"/>
    </source>
</evidence>
<evidence type="ECO:0000313" key="10">
    <source>
        <dbReference type="EMBL" id="KAF2319435.1"/>
    </source>
</evidence>